<gene>
    <name evidence="1" type="ORF">MRB53_030255</name>
</gene>
<evidence type="ECO:0000313" key="2">
    <source>
        <dbReference type="Proteomes" id="UP001234297"/>
    </source>
</evidence>
<organism evidence="1 2">
    <name type="scientific">Persea americana</name>
    <name type="common">Avocado</name>
    <dbReference type="NCBI Taxonomy" id="3435"/>
    <lineage>
        <taxon>Eukaryota</taxon>
        <taxon>Viridiplantae</taxon>
        <taxon>Streptophyta</taxon>
        <taxon>Embryophyta</taxon>
        <taxon>Tracheophyta</taxon>
        <taxon>Spermatophyta</taxon>
        <taxon>Magnoliopsida</taxon>
        <taxon>Magnoliidae</taxon>
        <taxon>Laurales</taxon>
        <taxon>Lauraceae</taxon>
        <taxon>Persea</taxon>
    </lineage>
</organism>
<evidence type="ECO:0000313" key="1">
    <source>
        <dbReference type="EMBL" id="KAJ8621726.1"/>
    </source>
</evidence>
<protein>
    <submittedName>
        <fullName evidence="1">Uncharacterized protein</fullName>
    </submittedName>
</protein>
<dbReference type="Proteomes" id="UP001234297">
    <property type="component" value="Chromosome 10"/>
</dbReference>
<keyword evidence="2" id="KW-1185">Reference proteome</keyword>
<proteinExistence type="predicted"/>
<reference evidence="1 2" key="1">
    <citation type="journal article" date="2022" name="Hortic Res">
        <title>A haplotype resolved chromosomal level avocado genome allows analysis of novel avocado genes.</title>
        <authorList>
            <person name="Nath O."/>
            <person name="Fletcher S.J."/>
            <person name="Hayward A."/>
            <person name="Shaw L.M."/>
            <person name="Masouleh A.K."/>
            <person name="Furtado A."/>
            <person name="Henry R.J."/>
            <person name="Mitter N."/>
        </authorList>
    </citation>
    <scope>NUCLEOTIDE SEQUENCE [LARGE SCALE GENOMIC DNA]</scope>
    <source>
        <strain evidence="2">cv. Hass</strain>
    </source>
</reference>
<comment type="caution">
    <text evidence="1">The sequence shown here is derived from an EMBL/GenBank/DDBJ whole genome shotgun (WGS) entry which is preliminary data.</text>
</comment>
<sequence length="148" mass="16492">MAKANNTSVMFFNLALMLSLLLIIPMAEAKLFSNGASKSKRCKLKDRVSGRIVTRKSIDHYLTESLVLLLVSFAGFLWQLFRYGVYEQLVAVILANVGLDWNQAETVRVWGEEGFCGDPRNYVNEAKGIGEMGPFVLLAFEMGSYVGD</sequence>
<dbReference type="EMBL" id="CM056818">
    <property type="protein sequence ID" value="KAJ8621726.1"/>
    <property type="molecule type" value="Genomic_DNA"/>
</dbReference>
<accession>A0ACC2KL13</accession>
<name>A0ACC2KL13_PERAE</name>